<dbReference type="Pfam" id="PF11195">
    <property type="entry name" value="Tad2-like"/>
    <property type="match status" value="1"/>
</dbReference>
<gene>
    <name evidence="2" type="ORF">vir215_00060</name>
</gene>
<reference evidence="2 3" key="1">
    <citation type="journal article" date="2023" name="Nat. Microbiol.">
        <title>A compendium of viruses from methanogenic archaea reveals their diversity and adaptations to the gut environment.</title>
        <authorList>
            <person name="Medvedeva S."/>
            <person name="Borrel G."/>
            <person name="Krupovic M."/>
            <person name="Gribaldo S."/>
        </authorList>
    </citation>
    <scope>NUCLEOTIDE SEQUENCE [LARGE SCALE GENOMIC DNA]</scope>
</reference>
<name>A0AA87CHN9_9CAUD</name>
<dbReference type="EMBL" id="BK063676">
    <property type="protein sequence ID" value="DBA35362.1"/>
    <property type="molecule type" value="Genomic_DNA"/>
</dbReference>
<dbReference type="RefSeq" id="YP_011108915.1">
    <property type="nucleotide sequence ID" value="NC_092586.1"/>
</dbReference>
<evidence type="ECO:0000313" key="2">
    <source>
        <dbReference type="EMBL" id="DBA35362.1"/>
    </source>
</evidence>
<evidence type="ECO:0000259" key="1">
    <source>
        <dbReference type="Pfam" id="PF11195"/>
    </source>
</evidence>
<accession>A0AA87CHN9</accession>
<evidence type="ECO:0000313" key="3">
    <source>
        <dbReference type="Proteomes" id="UP001302265"/>
    </source>
</evidence>
<protein>
    <recommendedName>
        <fullName evidence="1">Thoeris anti-defense 2-like domain-containing protein</fullName>
    </recommendedName>
</protein>
<dbReference type="InterPro" id="IPR021361">
    <property type="entry name" value="Tad2-like_dom"/>
</dbReference>
<organism evidence="2 3">
    <name type="scientific">Caudoviricetes sp. vir215</name>
    <dbReference type="NCBI Taxonomy" id="3068354"/>
    <lineage>
        <taxon>Viruses</taxon>
        <taxon>Duplodnaviria</taxon>
        <taxon>Heunggongvirae</taxon>
        <taxon>Uroviricota</taxon>
        <taxon>Caudoviricetes</taxon>
    </lineage>
</organism>
<sequence length="77" mass="8911">MNFGEVLESLKKTPEKRYARDGWNGKRMWISLQPGVESEDGTPFLPFIYMRTVGGELVPWLASQTDMLMDDWTEVVE</sequence>
<proteinExistence type="predicted"/>
<keyword evidence="3" id="KW-1185">Reference proteome</keyword>
<dbReference type="Proteomes" id="UP001302265">
    <property type="component" value="Segment"/>
</dbReference>
<dbReference type="GeneID" id="98835759"/>
<feature type="domain" description="Thoeris anti-defense 2-like" evidence="1">
    <location>
        <begin position="1"/>
        <end position="75"/>
    </location>
</feature>